<feature type="region of interest" description="Disordered" evidence="3">
    <location>
        <begin position="1"/>
        <end position="166"/>
    </location>
</feature>
<keyword evidence="5" id="KW-1185">Reference proteome</keyword>
<reference evidence="4 5" key="1">
    <citation type="journal article" date="2008" name="Nature">
        <title>Genome analysis of the platypus reveals unique signatures of evolution.</title>
        <authorList>
            <person name="Warren W.C."/>
            <person name="Hillier L.W."/>
            <person name="Marshall Graves J.A."/>
            <person name="Birney E."/>
            <person name="Ponting C.P."/>
            <person name="Grutzner F."/>
            <person name="Belov K."/>
            <person name="Miller W."/>
            <person name="Clarke L."/>
            <person name="Chinwalla A.T."/>
            <person name="Yang S.P."/>
            <person name="Heger A."/>
            <person name="Locke D.P."/>
            <person name="Miethke P."/>
            <person name="Waters P.D."/>
            <person name="Veyrunes F."/>
            <person name="Fulton L."/>
            <person name="Fulton B."/>
            <person name="Graves T."/>
            <person name="Wallis J."/>
            <person name="Puente X.S."/>
            <person name="Lopez-Otin C."/>
            <person name="Ordonez G.R."/>
            <person name="Eichler E.E."/>
            <person name="Chen L."/>
            <person name="Cheng Z."/>
            <person name="Deakin J.E."/>
            <person name="Alsop A."/>
            <person name="Thompson K."/>
            <person name="Kirby P."/>
            <person name="Papenfuss A.T."/>
            <person name="Wakefield M.J."/>
            <person name="Olender T."/>
            <person name="Lancet D."/>
            <person name="Huttley G.A."/>
            <person name="Smit A.F."/>
            <person name="Pask A."/>
            <person name="Temple-Smith P."/>
            <person name="Batzer M.A."/>
            <person name="Walker J.A."/>
            <person name="Konkel M.K."/>
            <person name="Harris R.S."/>
            <person name="Whittington C.M."/>
            <person name="Wong E.S."/>
            <person name="Gemmell N.J."/>
            <person name="Buschiazzo E."/>
            <person name="Vargas Jentzsch I.M."/>
            <person name="Merkel A."/>
            <person name="Schmitz J."/>
            <person name="Zemann A."/>
            <person name="Churakov G."/>
            <person name="Kriegs J.O."/>
            <person name="Brosius J."/>
            <person name="Murchison E.P."/>
            <person name="Sachidanandam R."/>
            <person name="Smith C."/>
            <person name="Hannon G.J."/>
            <person name="Tsend-Ayush E."/>
            <person name="McMillan D."/>
            <person name="Attenborough R."/>
            <person name="Rens W."/>
            <person name="Ferguson-Smith M."/>
            <person name="Lefevre C.M."/>
            <person name="Sharp J.A."/>
            <person name="Nicholas K.R."/>
            <person name="Ray D.A."/>
            <person name="Kube M."/>
            <person name="Reinhardt R."/>
            <person name="Pringle T.H."/>
            <person name="Taylor J."/>
            <person name="Jones R.C."/>
            <person name="Nixon B."/>
            <person name="Dacheux J.L."/>
            <person name="Niwa H."/>
            <person name="Sekita Y."/>
            <person name="Huang X."/>
            <person name="Stark A."/>
            <person name="Kheradpour P."/>
            <person name="Kellis M."/>
            <person name="Flicek P."/>
            <person name="Chen Y."/>
            <person name="Webber C."/>
            <person name="Hardison R."/>
            <person name="Nelson J."/>
            <person name="Hallsworth-Pepin K."/>
            <person name="Delehaunty K."/>
            <person name="Markovic C."/>
            <person name="Minx P."/>
            <person name="Feng Y."/>
            <person name="Kremitzki C."/>
            <person name="Mitreva M."/>
            <person name="Glasscock J."/>
            <person name="Wylie T."/>
            <person name="Wohldmann P."/>
            <person name="Thiru P."/>
            <person name="Nhan M.N."/>
            <person name="Pohl C.S."/>
            <person name="Smith S.M."/>
            <person name="Hou S."/>
            <person name="Nefedov M."/>
            <person name="de Jong P.J."/>
            <person name="Renfree M.B."/>
            <person name="Mardis E.R."/>
            <person name="Wilson R.K."/>
        </authorList>
    </citation>
    <scope>NUCLEOTIDE SEQUENCE [LARGE SCALE GENOMIC DNA]</scope>
    <source>
        <strain evidence="4 5">Glennie</strain>
    </source>
</reference>
<reference evidence="4" key="3">
    <citation type="submission" date="2025-09" db="UniProtKB">
        <authorList>
            <consortium name="Ensembl"/>
        </authorList>
    </citation>
    <scope>IDENTIFICATION</scope>
    <source>
        <strain evidence="4">Glennie</strain>
    </source>
</reference>
<feature type="compositionally biased region" description="Pro residues" evidence="3">
    <location>
        <begin position="138"/>
        <end position="148"/>
    </location>
</feature>
<feature type="region of interest" description="Disordered" evidence="3">
    <location>
        <begin position="309"/>
        <end position="344"/>
    </location>
</feature>
<organism evidence="4 5">
    <name type="scientific">Ornithorhynchus anatinus</name>
    <name type="common">Duckbill platypus</name>
    <dbReference type="NCBI Taxonomy" id="9258"/>
    <lineage>
        <taxon>Eukaryota</taxon>
        <taxon>Metazoa</taxon>
        <taxon>Chordata</taxon>
        <taxon>Craniata</taxon>
        <taxon>Vertebrata</taxon>
        <taxon>Euteleostomi</taxon>
        <taxon>Mammalia</taxon>
        <taxon>Monotremata</taxon>
        <taxon>Ornithorhynchidae</taxon>
        <taxon>Ornithorhynchus</taxon>
    </lineage>
</organism>
<dbReference type="AlphaFoldDB" id="A0A6I8N657"/>
<accession>A0A6I8N657</accession>
<feature type="compositionally biased region" description="Basic and acidic residues" evidence="3">
    <location>
        <begin position="468"/>
        <end position="500"/>
    </location>
</feature>
<dbReference type="Bgee" id="ENSOANG00000050057">
    <property type="expression patterns" value="Expressed in brain and 8 other cell types or tissues"/>
</dbReference>
<gene>
    <name evidence="4" type="primary">PBXIP1</name>
</gene>
<feature type="region of interest" description="Disordered" evidence="3">
    <location>
        <begin position="457"/>
        <end position="577"/>
    </location>
</feature>
<evidence type="ECO:0000256" key="1">
    <source>
        <dbReference type="ARBA" id="ARBA00023054"/>
    </source>
</evidence>
<feature type="compositionally biased region" description="Pro residues" evidence="3">
    <location>
        <begin position="317"/>
        <end position="334"/>
    </location>
</feature>
<dbReference type="GeneTree" id="ENSGT00940000162147"/>
<dbReference type="OMA" id="PWKDKDD"/>
<evidence type="ECO:0000256" key="3">
    <source>
        <dbReference type="SAM" id="MobiDB-lite"/>
    </source>
</evidence>
<feature type="compositionally biased region" description="Basic and acidic residues" evidence="3">
    <location>
        <begin position="507"/>
        <end position="577"/>
    </location>
</feature>
<proteinExistence type="predicted"/>
<feature type="compositionally biased region" description="Low complexity" evidence="3">
    <location>
        <begin position="28"/>
        <end position="43"/>
    </location>
</feature>
<feature type="region of interest" description="Disordered" evidence="3">
    <location>
        <begin position="190"/>
        <end position="228"/>
    </location>
</feature>
<evidence type="ECO:0008006" key="6">
    <source>
        <dbReference type="Google" id="ProtNLM"/>
    </source>
</evidence>
<dbReference type="InParanoid" id="A0A6I8N657"/>
<name>A0A6I8N657_ORNAN</name>
<dbReference type="PANTHER" id="PTHR28638">
    <property type="entry name" value="CELL CYCLE PROGRESSION PROTEIN 1"/>
    <property type="match status" value="1"/>
</dbReference>
<dbReference type="Ensembl" id="ENSOANT00000051765.1">
    <property type="protein sequence ID" value="ENSOANP00000036357.1"/>
    <property type="gene ID" value="ENSOANG00000050057.1"/>
</dbReference>
<evidence type="ECO:0000256" key="2">
    <source>
        <dbReference type="SAM" id="Coils"/>
    </source>
</evidence>
<reference evidence="4" key="2">
    <citation type="submission" date="2025-08" db="UniProtKB">
        <authorList>
            <consortium name="Ensembl"/>
        </authorList>
    </citation>
    <scope>IDENTIFICATION</scope>
    <source>
        <strain evidence="4">Glennie</strain>
    </source>
</reference>
<dbReference type="Proteomes" id="UP000002279">
    <property type="component" value="Chromosome X5"/>
</dbReference>
<dbReference type="FunCoup" id="A0A6I8N657">
    <property type="interactions" value="1753"/>
</dbReference>
<feature type="compositionally biased region" description="Low complexity" evidence="3">
    <location>
        <begin position="51"/>
        <end position="76"/>
    </location>
</feature>
<dbReference type="InterPro" id="IPR051990">
    <property type="entry name" value="CCPG1/PBIP1"/>
</dbReference>
<dbReference type="PANTHER" id="PTHR28638:SF1">
    <property type="entry name" value="PRE-B-CELL LEUKEMIA TRANSCRIPTION FACTOR-INTERACTING PROTEIN 1"/>
    <property type="match status" value="1"/>
</dbReference>
<feature type="compositionally biased region" description="Acidic residues" evidence="3">
    <location>
        <begin position="88"/>
        <end position="99"/>
    </location>
</feature>
<evidence type="ECO:0000313" key="5">
    <source>
        <dbReference type="Proteomes" id="UP000002279"/>
    </source>
</evidence>
<keyword evidence="1 2" id="KW-0175">Coiled coil</keyword>
<evidence type="ECO:0000313" key="4">
    <source>
        <dbReference type="Ensembl" id="ENSOANP00000036357.1"/>
    </source>
</evidence>
<feature type="coiled-coil region" evidence="2">
    <location>
        <begin position="239"/>
        <end position="308"/>
    </location>
</feature>
<protein>
    <recommendedName>
        <fullName evidence="6">PBX homeobox interacting protein 1</fullName>
    </recommendedName>
</protein>
<sequence length="577" mass="62610">MAAHPDADNSWVLAGSEGLPVETLGPGDAPETPAKPDPAATAPISSERGEPGPATAPAPEAATSEEAGGAGVSAETPAAEGQWPKGEAEEEKEEEEEEEGQRFSDVGKAGQPTTEAEPPGYSSSEDDVEGLRRRPGRAPAPPLLPTPRPRASLEDAGEGAGDWGLGAWLTPETLGAAALLGLGLLVLAGGLSESSDGGEAPGPVEPLPPWSDSVPDSRQAVGDAKARALPVEPEGLRSLDTLLDRLARESQDIRLMQAELQAQKEELQGLLLQRKTGQGPEAEAEAEVRRLREALRRQGEAQRALEAEVRALRRPPETPGGPAPPPPLWGPHRPPGGCSGVSDCARREGLEQAGVALEPVRAEAFRALLAEHLGGLGWVREPARLLDRLLPAPADPADGPFGPDGLFRHDRRRFWDFVDRLDDALEDLAREQTGDEDAAGDFEGFVFRRILGRGQPAKRWAKKKAKKEKKDRSPWKHKEDRSSWKDWDGQGPWKDKDDQSFWKSPWKNKEGRSPWKDKYGQGPWKDKEDRSPWKNRDGQGPRKDKDGQGPWKDKEGQASWKDKEGRSPWEDKEDGAP</sequence>